<organism evidence="9 10">
    <name type="scientific">ssRNA phage SRR6960551_13</name>
    <dbReference type="NCBI Taxonomy" id="2786551"/>
    <lineage>
        <taxon>Viruses</taxon>
        <taxon>Riboviria</taxon>
        <taxon>Orthornavirae</taxon>
        <taxon>Lenarviricota</taxon>
        <taxon>Leviviricetes</taxon>
        <taxon>Norzivirales</taxon>
        <taxon>Solspiviridae</taxon>
        <taxon>Mintinovirus</taxon>
        <taxon>Mintinovirus pelohabitans</taxon>
    </lineage>
</organism>
<evidence type="ECO:0000256" key="4">
    <source>
        <dbReference type="ARBA" id="ARBA00022844"/>
    </source>
</evidence>
<dbReference type="InterPro" id="IPR005563">
    <property type="entry name" value="A_protein"/>
</dbReference>
<evidence type="ECO:0000256" key="3">
    <source>
        <dbReference type="ARBA" id="ARBA00022804"/>
    </source>
</evidence>
<keyword evidence="2" id="KW-0945">Host-virus interaction</keyword>
<protein>
    <submittedName>
        <fullName evidence="9">Maturation protein</fullName>
    </submittedName>
</protein>
<feature type="region of interest" description="Disordered" evidence="8">
    <location>
        <begin position="376"/>
        <end position="396"/>
    </location>
</feature>
<proteinExistence type="inferred from homology"/>
<evidence type="ECO:0000313" key="9">
    <source>
        <dbReference type="EMBL" id="DAD52609.1"/>
    </source>
</evidence>
<evidence type="ECO:0000256" key="8">
    <source>
        <dbReference type="SAM" id="MobiDB-lite"/>
    </source>
</evidence>
<evidence type="ECO:0000256" key="2">
    <source>
        <dbReference type="ARBA" id="ARBA00022581"/>
    </source>
</evidence>
<dbReference type="EMBL" id="BK014154">
    <property type="protein sequence ID" value="DAD52609.1"/>
    <property type="molecule type" value="Genomic_RNA"/>
</dbReference>
<keyword evidence="6" id="KW-1160">Virus entry into host cell</keyword>
<dbReference type="KEGG" id="vg:80399302"/>
<reference evidence="9 10" key="1">
    <citation type="submission" date="2020-09" db="EMBL/GenBank/DDBJ databases">
        <title>Leviviricetes taxonomy.</title>
        <authorList>
            <person name="Stockdale S.R."/>
            <person name="Callanan J."/>
            <person name="Adriaenssens E.M."/>
            <person name="Kuhn J.H."/>
            <person name="Rumnieks J."/>
            <person name="Shkoporov A."/>
            <person name="Draper L.A."/>
            <person name="Ross P."/>
            <person name="Hill C."/>
        </authorList>
    </citation>
    <scope>NUCLEOTIDE SEQUENCE [LARGE SCALE GENOMIC DNA]</scope>
</reference>
<dbReference type="GeneID" id="80399302"/>
<dbReference type="Pfam" id="PF03863">
    <property type="entry name" value="Phage_mat-A"/>
    <property type="match status" value="1"/>
</dbReference>
<dbReference type="GO" id="GO:0044423">
    <property type="term" value="C:virion component"/>
    <property type="evidence" value="ECO:0007669"/>
    <property type="project" value="UniProtKB-KW"/>
</dbReference>
<evidence type="ECO:0000256" key="7">
    <source>
        <dbReference type="ARBA" id="ARBA00035110"/>
    </source>
</evidence>
<comment type="similarity">
    <text evidence="7">Belongs to the Leviviricetes maturation protein family.</text>
</comment>
<evidence type="ECO:0000256" key="5">
    <source>
        <dbReference type="ARBA" id="ARBA00023104"/>
    </source>
</evidence>
<keyword evidence="10" id="KW-1185">Reference proteome</keyword>
<evidence type="ECO:0000256" key="1">
    <source>
        <dbReference type="ARBA" id="ARBA00004328"/>
    </source>
</evidence>
<dbReference type="GO" id="GO:0039666">
    <property type="term" value="P:virion attachment to host cell pilus"/>
    <property type="evidence" value="ECO:0007669"/>
    <property type="project" value="UniProtKB-KW"/>
</dbReference>
<keyword evidence="5" id="KW-1175">Viral attachment to host cell pilus</keyword>
<comment type="subcellular location">
    <subcellularLocation>
        <location evidence="1">Virion</location>
    </subcellularLocation>
</comment>
<name>A0A8S5L4K6_9VIRU</name>
<gene>
    <name evidence="9" type="primary">SRR6960551_13_2</name>
</gene>
<keyword evidence="4" id="KW-0946">Virion</keyword>
<dbReference type="Proteomes" id="UP000682578">
    <property type="component" value="Segment"/>
</dbReference>
<accession>A0A8S5L4K6</accession>
<keyword evidence="3" id="KW-1161">Viral attachment to host cell</keyword>
<sequence length="396" mass="43658">MTDVVTTAFKRLSGEGEIVNNNMSYWSQTRTCNTSGPMFQNVQPGITYVGDLQGPHWTQGRLTSPDLPVNRWKDKIDLQPLINLAATRAMAGIDQPQFEGATSLLEAKETLRYLRNPVASGIKLADTLARLSRKHGLTRGFSGVGDARKLPRDVLKDLASIYLSIIFGFKPVIQEVVGALENLRPVNTRGNRKTSRSKEVKQVSDSWTVNETFSGITYSATYVWTQTVTVSVGYLYAYKDAVLSEEQWGLRPRDFANAAWATMSKSFVIDWFVNFGEFISALTPSANTRILSSWMTITTVTKLSRSVGGYTLPISGWSTVRDGSGEESVITITKDRTVPAPPPSLAWRGLGSLENDKSKLLTLVALLTGTLKSAGNPPIVPKKTRTGRTLRPDAWY</sequence>
<dbReference type="RefSeq" id="YP_010770093.1">
    <property type="nucleotide sequence ID" value="NC_074161.1"/>
</dbReference>
<evidence type="ECO:0000256" key="6">
    <source>
        <dbReference type="ARBA" id="ARBA00023296"/>
    </source>
</evidence>
<evidence type="ECO:0000313" key="10">
    <source>
        <dbReference type="Proteomes" id="UP000682578"/>
    </source>
</evidence>